<dbReference type="EMBL" id="CABDVU010000001">
    <property type="protein sequence ID" value="VTN15260.1"/>
    <property type="molecule type" value="Genomic_DNA"/>
</dbReference>
<keyword evidence="1" id="KW-0472">Membrane</keyword>
<proteinExistence type="predicted"/>
<organism evidence="2 3">
    <name type="scientific">Raoultella terrigena</name>
    <name type="common">Klebsiella terrigena</name>
    <dbReference type="NCBI Taxonomy" id="577"/>
    <lineage>
        <taxon>Bacteria</taxon>
        <taxon>Pseudomonadati</taxon>
        <taxon>Pseudomonadota</taxon>
        <taxon>Gammaproteobacteria</taxon>
        <taxon>Enterobacterales</taxon>
        <taxon>Enterobacteriaceae</taxon>
        <taxon>Klebsiella/Raoultella group</taxon>
        <taxon>Raoultella</taxon>
    </lineage>
</organism>
<dbReference type="Proteomes" id="UP000339249">
    <property type="component" value="Unassembled WGS sequence"/>
</dbReference>
<dbReference type="InterPro" id="IPR036259">
    <property type="entry name" value="MFS_trans_sf"/>
</dbReference>
<feature type="transmembrane region" description="Helical" evidence="1">
    <location>
        <begin position="27"/>
        <end position="46"/>
    </location>
</feature>
<dbReference type="GO" id="GO:0005351">
    <property type="term" value="F:carbohydrate:proton symporter activity"/>
    <property type="evidence" value="ECO:0007669"/>
    <property type="project" value="InterPro"/>
</dbReference>
<dbReference type="GO" id="GO:0016020">
    <property type="term" value="C:membrane"/>
    <property type="evidence" value="ECO:0007669"/>
    <property type="project" value="InterPro"/>
</dbReference>
<keyword evidence="1" id="KW-0812">Transmembrane</keyword>
<protein>
    <submittedName>
        <fullName evidence="2">Galactoside permease</fullName>
    </submittedName>
</protein>
<sequence length="81" mass="8932">MFVASIATAIYSPLAGYLYDTIGFARTYYILGGIAGLFTLISVFTLRDSESLARRALRLRETPPNPRVLSRPGAFPGFFII</sequence>
<evidence type="ECO:0000313" key="3">
    <source>
        <dbReference type="Proteomes" id="UP000339249"/>
    </source>
</evidence>
<gene>
    <name evidence="2" type="ORF">NCTC9185_07345</name>
</gene>
<keyword evidence="1" id="KW-1133">Transmembrane helix</keyword>
<dbReference type="InterPro" id="IPR000576">
    <property type="entry name" value="LacY/RafB_perm_fam"/>
</dbReference>
<dbReference type="AlphaFoldDB" id="A0A4U9D9D6"/>
<dbReference type="Gene3D" id="1.20.1250.20">
    <property type="entry name" value="MFS general substrate transporter like domains"/>
    <property type="match status" value="1"/>
</dbReference>
<name>A0A4U9D9D6_RAOTE</name>
<dbReference type="SUPFAM" id="SSF103473">
    <property type="entry name" value="MFS general substrate transporter"/>
    <property type="match status" value="1"/>
</dbReference>
<accession>A0A4U9D9D6</accession>
<dbReference type="Pfam" id="PF01306">
    <property type="entry name" value="LacY_symp"/>
    <property type="match status" value="1"/>
</dbReference>
<reference evidence="2 3" key="1">
    <citation type="submission" date="2019-04" db="EMBL/GenBank/DDBJ databases">
        <authorList>
            <consortium name="Pathogen Informatics"/>
        </authorList>
    </citation>
    <scope>NUCLEOTIDE SEQUENCE [LARGE SCALE GENOMIC DNA]</scope>
    <source>
        <strain evidence="2 3">NCTC9185</strain>
    </source>
</reference>
<evidence type="ECO:0000256" key="1">
    <source>
        <dbReference type="SAM" id="Phobius"/>
    </source>
</evidence>
<evidence type="ECO:0000313" key="2">
    <source>
        <dbReference type="EMBL" id="VTN15260.1"/>
    </source>
</evidence>